<dbReference type="AlphaFoldDB" id="A0A8J3X2I3"/>
<protein>
    <recommendedName>
        <fullName evidence="5">Lipoprotein</fullName>
    </recommendedName>
</protein>
<accession>A0A8J3X2I3</accession>
<keyword evidence="4" id="KW-1185">Reference proteome</keyword>
<dbReference type="EMBL" id="BOON01000044">
    <property type="protein sequence ID" value="GII24951.1"/>
    <property type="molecule type" value="Genomic_DNA"/>
</dbReference>
<evidence type="ECO:0000256" key="2">
    <source>
        <dbReference type="SAM" id="SignalP"/>
    </source>
</evidence>
<dbReference type="Proteomes" id="UP000599074">
    <property type="component" value="Unassembled WGS sequence"/>
</dbReference>
<evidence type="ECO:0008006" key="5">
    <source>
        <dbReference type="Google" id="ProtNLM"/>
    </source>
</evidence>
<sequence>MRRLKASIPVLALAAFVISGCSGSSPQPASAAGDPASSSIPPLDARTQLAGLVATAKDRHFTAGYTFTQTGHPARTVTVTLAADGSWRVDVPGGALGGQANLAVAGNRDGLYQCRLSGASPTCVKATAGTLPAWADPQVHHPFVDWLDPLTDGQAAISVAAAPLLNGARGSCFSVEANTASLAAPVEPGVYCYDVDGTLTGLKVGFGTLVLATPAAPAPPTAALPGPVTGGSPLPVGAAATTTPTP</sequence>
<name>A0A8J3X2I3_9ACTN</name>
<keyword evidence="2" id="KW-0732">Signal</keyword>
<evidence type="ECO:0000256" key="1">
    <source>
        <dbReference type="SAM" id="MobiDB-lite"/>
    </source>
</evidence>
<gene>
    <name evidence="3" type="ORF">Pme01_45480</name>
</gene>
<feature type="region of interest" description="Disordered" evidence="1">
    <location>
        <begin position="222"/>
        <end position="246"/>
    </location>
</feature>
<proteinExistence type="predicted"/>
<comment type="caution">
    <text evidence="3">The sequence shown here is derived from an EMBL/GenBank/DDBJ whole genome shotgun (WGS) entry which is preliminary data.</text>
</comment>
<evidence type="ECO:0000313" key="3">
    <source>
        <dbReference type="EMBL" id="GII24951.1"/>
    </source>
</evidence>
<dbReference type="RefSeq" id="WP_168113977.1">
    <property type="nucleotide sequence ID" value="NZ_BOON01000044.1"/>
</dbReference>
<dbReference type="PROSITE" id="PS51257">
    <property type="entry name" value="PROKAR_LIPOPROTEIN"/>
    <property type="match status" value="1"/>
</dbReference>
<evidence type="ECO:0000313" key="4">
    <source>
        <dbReference type="Proteomes" id="UP000599074"/>
    </source>
</evidence>
<feature type="chain" id="PRO_5035208869" description="Lipoprotein" evidence="2">
    <location>
        <begin position="32"/>
        <end position="246"/>
    </location>
</feature>
<reference evidence="3" key="1">
    <citation type="submission" date="2021-01" db="EMBL/GenBank/DDBJ databases">
        <title>Whole genome shotgun sequence of Planosporangium mesophilum NBRC 109066.</title>
        <authorList>
            <person name="Komaki H."/>
            <person name="Tamura T."/>
        </authorList>
    </citation>
    <scope>NUCLEOTIDE SEQUENCE</scope>
    <source>
        <strain evidence="3">NBRC 109066</strain>
    </source>
</reference>
<organism evidence="3 4">
    <name type="scientific">Planosporangium mesophilum</name>
    <dbReference type="NCBI Taxonomy" id="689768"/>
    <lineage>
        <taxon>Bacteria</taxon>
        <taxon>Bacillati</taxon>
        <taxon>Actinomycetota</taxon>
        <taxon>Actinomycetes</taxon>
        <taxon>Micromonosporales</taxon>
        <taxon>Micromonosporaceae</taxon>
        <taxon>Planosporangium</taxon>
    </lineage>
</organism>
<feature type="signal peptide" evidence="2">
    <location>
        <begin position="1"/>
        <end position="31"/>
    </location>
</feature>